<gene>
    <name evidence="2" type="ORF">AOX59_06495</name>
</gene>
<feature type="transmembrane region" description="Helical" evidence="1">
    <location>
        <begin position="40"/>
        <end position="61"/>
    </location>
</feature>
<dbReference type="InterPro" id="IPR026369">
    <property type="entry name" value="CxxC_20_CxxC"/>
</dbReference>
<keyword evidence="1" id="KW-0472">Membrane</keyword>
<sequence>MQKCENCNAQFSWSKIYKSFWWMYKPVECESCGVRHEITIFGRFTFVILTILPMLIFMYFLTPFNNVFVTIGAGSLILIVGSFFTPFVIQYEKAS</sequence>
<name>A0A0U4FI56_9BACI</name>
<evidence type="ECO:0008006" key="4">
    <source>
        <dbReference type="Google" id="ProtNLM"/>
    </source>
</evidence>
<evidence type="ECO:0000256" key="1">
    <source>
        <dbReference type="SAM" id="Phobius"/>
    </source>
</evidence>
<protein>
    <recommendedName>
        <fullName evidence="4">Cxxc_20_cxxc protein</fullName>
    </recommendedName>
</protein>
<dbReference type="EMBL" id="CP013862">
    <property type="protein sequence ID" value="ALX48286.1"/>
    <property type="molecule type" value="Genomic_DNA"/>
</dbReference>
<keyword evidence="1" id="KW-1133">Transmembrane helix</keyword>
<dbReference type="Proteomes" id="UP000050331">
    <property type="component" value="Chromosome"/>
</dbReference>
<reference evidence="2 3" key="1">
    <citation type="submission" date="2016-01" db="EMBL/GenBank/DDBJ databases">
        <title>Complete genome sequence of strain Lentibacillus amyloliquefaciens LAM0015T isolated from saline sediment.</title>
        <authorList>
            <person name="Wang J.-L."/>
            <person name="He M.-X."/>
        </authorList>
    </citation>
    <scope>NUCLEOTIDE SEQUENCE [LARGE SCALE GENOMIC DNA]</scope>
    <source>
        <strain evidence="2 3">LAM0015</strain>
    </source>
</reference>
<proteinExistence type="predicted"/>
<evidence type="ECO:0000313" key="2">
    <source>
        <dbReference type="EMBL" id="ALX48286.1"/>
    </source>
</evidence>
<dbReference type="KEGG" id="lao:AOX59_06495"/>
<dbReference type="AlphaFoldDB" id="A0A0U4FI56"/>
<dbReference type="RefSeq" id="WP_068443508.1">
    <property type="nucleotide sequence ID" value="NZ_CP013862.1"/>
</dbReference>
<keyword evidence="1" id="KW-0812">Transmembrane</keyword>
<organism evidence="2 3">
    <name type="scientific">Lentibacillus amyloliquefaciens</name>
    <dbReference type="NCBI Taxonomy" id="1472767"/>
    <lineage>
        <taxon>Bacteria</taxon>
        <taxon>Bacillati</taxon>
        <taxon>Bacillota</taxon>
        <taxon>Bacilli</taxon>
        <taxon>Bacillales</taxon>
        <taxon>Bacillaceae</taxon>
        <taxon>Lentibacillus</taxon>
    </lineage>
</organism>
<dbReference type="STRING" id="1472767.AOX59_06495"/>
<accession>A0A0U4FI56</accession>
<feature type="transmembrane region" description="Helical" evidence="1">
    <location>
        <begin position="67"/>
        <end position="89"/>
    </location>
</feature>
<evidence type="ECO:0000313" key="3">
    <source>
        <dbReference type="Proteomes" id="UP000050331"/>
    </source>
</evidence>
<dbReference type="NCBIfam" id="TIGR04104">
    <property type="entry name" value="cxxc_20_cxxc"/>
    <property type="match status" value="1"/>
</dbReference>
<keyword evidence="3" id="KW-1185">Reference proteome</keyword>